<dbReference type="Proteomes" id="UP000662957">
    <property type="component" value="Chromosome"/>
</dbReference>
<dbReference type="Pfam" id="PF13579">
    <property type="entry name" value="Glyco_trans_4_4"/>
    <property type="match status" value="1"/>
</dbReference>
<organism evidence="2 3">
    <name type="scientific">Brevundimonas fontaquae</name>
    <dbReference type="NCBI Taxonomy" id="2813778"/>
    <lineage>
        <taxon>Bacteria</taxon>
        <taxon>Pseudomonadati</taxon>
        <taxon>Pseudomonadota</taxon>
        <taxon>Alphaproteobacteria</taxon>
        <taxon>Caulobacterales</taxon>
        <taxon>Caulobacteraceae</taxon>
        <taxon>Brevundimonas</taxon>
    </lineage>
</organism>
<reference evidence="2 3" key="1">
    <citation type="submission" date="2021-02" db="EMBL/GenBank/DDBJ databases">
        <title>Brevundimonas sp. CS1 genome sequence.</title>
        <authorList>
            <person name="Lee K."/>
            <person name="Choi Y.-J."/>
            <person name="Son H.-R."/>
        </authorList>
    </citation>
    <scope>NUCLEOTIDE SEQUENCE [LARGE SCALE GENOMIC DNA]</scope>
    <source>
        <strain evidence="2 3">CS1</strain>
    </source>
</reference>
<accession>A0ABX7LPE3</accession>
<evidence type="ECO:0000313" key="3">
    <source>
        <dbReference type="Proteomes" id="UP000662957"/>
    </source>
</evidence>
<proteinExistence type="predicted"/>
<feature type="domain" description="Glycosyltransferase subfamily 4-like N-terminal" evidence="1">
    <location>
        <begin position="42"/>
        <end position="201"/>
    </location>
</feature>
<dbReference type="RefSeq" id="WP_205682144.1">
    <property type="nucleotide sequence ID" value="NZ_CP070968.1"/>
</dbReference>
<evidence type="ECO:0000259" key="1">
    <source>
        <dbReference type="Pfam" id="PF13579"/>
    </source>
</evidence>
<name>A0ABX7LPE3_9CAUL</name>
<dbReference type="EMBL" id="CP070968">
    <property type="protein sequence ID" value="QSF54706.1"/>
    <property type="molecule type" value="Genomic_DNA"/>
</dbReference>
<dbReference type="InterPro" id="IPR028098">
    <property type="entry name" value="Glyco_trans_4-like_N"/>
</dbReference>
<dbReference type="SUPFAM" id="SSF53756">
    <property type="entry name" value="UDP-Glycosyltransferase/glycogen phosphorylase"/>
    <property type="match status" value="1"/>
</dbReference>
<dbReference type="Gene3D" id="3.40.50.2000">
    <property type="entry name" value="Glycogen Phosphorylase B"/>
    <property type="match status" value="2"/>
</dbReference>
<sequence length="407" mass="45529">MKILAFGTYPTRRPVHGGQRRSAQIGAYYTAKGAEYEYACVYQPRTYSADVVGPNDYPFGAMEGLFAKVPFIDDLASGEFAANRPEVYEHFARLVDTFRPNVVQLEQPFLWPLVRRLLKERKLDDVKIVYSSHNLEAPLKFDLLESAGVSRDLNVQVECQIFDLENELADRADLIISVSKSESDIYRGMNGRQSPIVIRNGADRIGHVSKPIHAEELLREEYMVFVGSAYPPNVDGFCKYVLKYGLYGFPPEKRFAICGGVSEGIYQSGLYAPHQGSYQDRVQFFSQPSDSELSWIRLHAKGFLLPIESGGGSNLKTAEALSSGKWVVTTGKALRSFEDFGSEAGVIVADTPRLFRDAMLEVTYGAPLVLDHSQVAMREGLFWDKLMSESGLLERLSSVVETEMTVR</sequence>
<gene>
    <name evidence="2" type="ORF">JX001_02465</name>
</gene>
<evidence type="ECO:0000313" key="2">
    <source>
        <dbReference type="EMBL" id="QSF54706.1"/>
    </source>
</evidence>
<protein>
    <submittedName>
        <fullName evidence="2">Glycosyltransferase</fullName>
    </submittedName>
</protein>
<keyword evidence="3" id="KW-1185">Reference proteome</keyword>